<organism evidence="2 3">
    <name type="scientific">Laceyella sediminis</name>
    <dbReference type="NCBI Taxonomy" id="573074"/>
    <lineage>
        <taxon>Bacteria</taxon>
        <taxon>Bacillati</taxon>
        <taxon>Bacillota</taxon>
        <taxon>Bacilli</taxon>
        <taxon>Bacillales</taxon>
        <taxon>Thermoactinomycetaceae</taxon>
        <taxon>Laceyella</taxon>
    </lineage>
</organism>
<proteinExistence type="predicted"/>
<comment type="caution">
    <text evidence="2">The sequence shown here is derived from an EMBL/GenBank/DDBJ whole genome shotgun (WGS) entry which is preliminary data.</text>
</comment>
<gene>
    <name evidence="2" type="ORF">CLV36_107197</name>
</gene>
<sequence length="59" mass="6943">MKKLALKCVCFFLYQLVLFVTGNIVGVYELDFLGILTISSIVTAIYFVWNYIKYRRLNK</sequence>
<keyword evidence="1" id="KW-0472">Membrane</keyword>
<reference evidence="2 3" key="1">
    <citation type="submission" date="2018-03" db="EMBL/GenBank/DDBJ databases">
        <title>Genomic Encyclopedia of Archaeal and Bacterial Type Strains, Phase II (KMG-II): from individual species to whole genera.</title>
        <authorList>
            <person name="Goeker M."/>
        </authorList>
    </citation>
    <scope>NUCLEOTIDE SEQUENCE [LARGE SCALE GENOMIC DNA]</scope>
    <source>
        <strain evidence="2 3">RHA1</strain>
    </source>
</reference>
<protein>
    <submittedName>
        <fullName evidence="2">Uncharacterized protein</fullName>
    </submittedName>
</protein>
<keyword evidence="3" id="KW-1185">Reference proteome</keyword>
<dbReference type="Proteomes" id="UP000238836">
    <property type="component" value="Unassembled WGS sequence"/>
</dbReference>
<feature type="transmembrane region" description="Helical" evidence="1">
    <location>
        <begin position="32"/>
        <end position="52"/>
    </location>
</feature>
<keyword evidence="1" id="KW-1133">Transmembrane helix</keyword>
<evidence type="ECO:0000313" key="2">
    <source>
        <dbReference type="EMBL" id="PRZ14001.1"/>
    </source>
</evidence>
<dbReference type="EMBL" id="PVTZ01000007">
    <property type="protein sequence ID" value="PRZ14001.1"/>
    <property type="molecule type" value="Genomic_DNA"/>
</dbReference>
<evidence type="ECO:0000313" key="3">
    <source>
        <dbReference type="Proteomes" id="UP000238836"/>
    </source>
</evidence>
<evidence type="ECO:0000256" key="1">
    <source>
        <dbReference type="SAM" id="Phobius"/>
    </source>
</evidence>
<name>A0ABX5ENH7_9BACL</name>
<keyword evidence="1" id="KW-0812">Transmembrane</keyword>
<accession>A0ABX5ENH7</accession>